<dbReference type="EMBL" id="JH000022">
    <property type="protein sequence ID" value="EGV94365.1"/>
    <property type="molecule type" value="Genomic_DNA"/>
</dbReference>
<feature type="domain" description="B30.2/SPRY" evidence="11">
    <location>
        <begin position="469"/>
        <end position="660"/>
    </location>
</feature>
<dbReference type="InterPro" id="IPR018247">
    <property type="entry name" value="EF_Hand_1_Ca_BS"/>
</dbReference>
<protein>
    <submittedName>
        <fullName evidence="12">Ring finger protein 135</fullName>
    </submittedName>
</protein>
<evidence type="ECO:0000259" key="10">
    <source>
        <dbReference type="PROSITE" id="PS50003"/>
    </source>
</evidence>
<dbReference type="Pfam" id="PF13765">
    <property type="entry name" value="PRY"/>
    <property type="match status" value="1"/>
</dbReference>
<evidence type="ECO:0000256" key="1">
    <source>
        <dbReference type="ARBA" id="ARBA00004496"/>
    </source>
</evidence>
<dbReference type="PRINTS" id="PR01407">
    <property type="entry name" value="BUTYPHLNCDUF"/>
</dbReference>
<comment type="subcellular location">
    <subcellularLocation>
        <location evidence="1">Cytoplasm</location>
    </subcellularLocation>
</comment>
<dbReference type="SMART" id="SM00589">
    <property type="entry name" value="PRY"/>
    <property type="match status" value="1"/>
</dbReference>
<dbReference type="SMART" id="SM00449">
    <property type="entry name" value="SPRY"/>
    <property type="match status" value="1"/>
</dbReference>
<dbReference type="Pfam" id="PF08355">
    <property type="entry name" value="EF_assoc_1"/>
    <property type="match status" value="1"/>
</dbReference>
<dbReference type="Pfam" id="PF00169">
    <property type="entry name" value="PH"/>
    <property type="match status" value="1"/>
</dbReference>
<dbReference type="InterPro" id="IPR052589">
    <property type="entry name" value="Arf-GAP_dual-PH_domain"/>
</dbReference>
<evidence type="ECO:0000256" key="2">
    <source>
        <dbReference type="ARBA" id="ARBA00022468"/>
    </source>
</evidence>
<keyword evidence="8" id="KW-0106">Calcium</keyword>
<dbReference type="InterPro" id="IPR006574">
    <property type="entry name" value="PRY"/>
</dbReference>
<name>G3GTS0_CRIGR</name>
<dbReference type="GO" id="GO:1902936">
    <property type="term" value="F:phosphatidylinositol bisphosphate binding"/>
    <property type="evidence" value="ECO:0007669"/>
    <property type="project" value="InterPro"/>
</dbReference>
<evidence type="ECO:0000256" key="3">
    <source>
        <dbReference type="ARBA" id="ARBA00022490"/>
    </source>
</evidence>
<dbReference type="PANTHER" id="PTHR46021:SF6">
    <property type="entry name" value="ARF-GAP WITH DUAL PH DOMAIN-CONTAINING PROTEIN 2"/>
    <property type="match status" value="1"/>
</dbReference>
<keyword evidence="9" id="KW-1133">Transmembrane helix</keyword>
<dbReference type="PROSITE" id="PS00018">
    <property type="entry name" value="EF_HAND_1"/>
    <property type="match status" value="1"/>
</dbReference>
<keyword evidence="4" id="KW-0479">Metal-binding</keyword>
<dbReference type="Gene3D" id="2.60.120.920">
    <property type="match status" value="1"/>
</dbReference>
<dbReference type="PaxDb" id="10029-XP_007628342.1"/>
<proteinExistence type="predicted"/>
<dbReference type="Pfam" id="PF00622">
    <property type="entry name" value="SPRY"/>
    <property type="match status" value="1"/>
</dbReference>
<dbReference type="SUPFAM" id="SSF47473">
    <property type="entry name" value="EF-hand"/>
    <property type="match status" value="1"/>
</dbReference>
<dbReference type="CDD" id="cd13252">
    <property type="entry name" value="PH1_ADAP"/>
    <property type="match status" value="1"/>
</dbReference>
<evidence type="ECO:0000256" key="6">
    <source>
        <dbReference type="ARBA" id="ARBA00022771"/>
    </source>
</evidence>
<dbReference type="FunFam" id="2.30.29.30:FF:000099">
    <property type="entry name" value="Arf-GAP with dual PH domain-containing protein 1"/>
    <property type="match status" value="1"/>
</dbReference>
<dbReference type="PROSITE" id="PS50003">
    <property type="entry name" value="PH_DOMAIN"/>
    <property type="match status" value="1"/>
</dbReference>
<evidence type="ECO:0000313" key="12">
    <source>
        <dbReference type="EMBL" id="EGV94365.1"/>
    </source>
</evidence>
<evidence type="ECO:0000256" key="5">
    <source>
        <dbReference type="ARBA" id="ARBA00022737"/>
    </source>
</evidence>
<evidence type="ECO:0000313" key="13">
    <source>
        <dbReference type="Proteomes" id="UP000001075"/>
    </source>
</evidence>
<dbReference type="Proteomes" id="UP000001075">
    <property type="component" value="Unassembled WGS sequence"/>
</dbReference>
<dbReference type="SUPFAM" id="SSF49899">
    <property type="entry name" value="Concanavalin A-like lectins/glucanases"/>
    <property type="match status" value="1"/>
</dbReference>
<dbReference type="InterPro" id="IPR037849">
    <property type="entry name" value="PH1_ADAP"/>
</dbReference>
<dbReference type="PROSITE" id="PS50188">
    <property type="entry name" value="B302_SPRY"/>
    <property type="match status" value="1"/>
</dbReference>
<evidence type="ECO:0000259" key="11">
    <source>
        <dbReference type="PROSITE" id="PS50188"/>
    </source>
</evidence>
<evidence type="ECO:0000256" key="7">
    <source>
        <dbReference type="ARBA" id="ARBA00022833"/>
    </source>
</evidence>
<evidence type="ECO:0000256" key="4">
    <source>
        <dbReference type="ARBA" id="ARBA00022723"/>
    </source>
</evidence>
<dbReference type="PANTHER" id="PTHR46021">
    <property type="entry name" value="ARF-GAP WITH DUAL PH DOMAIN-CONTAINING PROTEIN 1-LIKE PROTEIN"/>
    <property type="match status" value="1"/>
</dbReference>
<feature type="domain" description="PH" evidence="10">
    <location>
        <begin position="258"/>
        <end position="361"/>
    </location>
</feature>
<keyword evidence="9" id="KW-0812">Transmembrane</keyword>
<dbReference type="InParanoid" id="G3GTS0"/>
<evidence type="ECO:0000256" key="9">
    <source>
        <dbReference type="SAM" id="Phobius"/>
    </source>
</evidence>
<keyword evidence="7" id="KW-0862">Zinc</keyword>
<dbReference type="InterPro" id="IPR013320">
    <property type="entry name" value="ConA-like_dom_sf"/>
</dbReference>
<keyword evidence="6" id="KW-0863">Zinc-finger</keyword>
<organism evidence="12 13">
    <name type="scientific">Cricetulus griseus</name>
    <name type="common">Chinese hamster</name>
    <name type="synonym">Cricetulus barabensis griseus</name>
    <dbReference type="NCBI Taxonomy" id="10029"/>
    <lineage>
        <taxon>Eukaryota</taxon>
        <taxon>Metazoa</taxon>
        <taxon>Chordata</taxon>
        <taxon>Craniata</taxon>
        <taxon>Vertebrata</taxon>
        <taxon>Euteleostomi</taxon>
        <taxon>Mammalia</taxon>
        <taxon>Eutheria</taxon>
        <taxon>Euarchontoglires</taxon>
        <taxon>Glires</taxon>
        <taxon>Rodentia</taxon>
        <taxon>Myomorpha</taxon>
        <taxon>Muroidea</taxon>
        <taxon>Cricetidae</taxon>
        <taxon>Cricetinae</taxon>
        <taxon>Cricetulus</taxon>
    </lineage>
</organism>
<dbReference type="InterPro" id="IPR011993">
    <property type="entry name" value="PH-like_dom_sf"/>
</dbReference>
<dbReference type="GO" id="GO:0005886">
    <property type="term" value="C:plasma membrane"/>
    <property type="evidence" value="ECO:0007669"/>
    <property type="project" value="TreeGrafter"/>
</dbReference>
<gene>
    <name evidence="12" type="ORF">I79_001058</name>
</gene>
<reference evidence="13" key="1">
    <citation type="journal article" date="2011" name="Nat. Biotechnol.">
        <title>The genomic sequence of the Chinese hamster ovary (CHO)-K1 cell line.</title>
        <authorList>
            <person name="Xu X."/>
            <person name="Nagarajan H."/>
            <person name="Lewis N.E."/>
            <person name="Pan S."/>
            <person name="Cai Z."/>
            <person name="Liu X."/>
            <person name="Chen W."/>
            <person name="Xie M."/>
            <person name="Wang W."/>
            <person name="Hammond S."/>
            <person name="Andersen M.R."/>
            <person name="Neff N."/>
            <person name="Passarelli B."/>
            <person name="Koh W."/>
            <person name="Fan H.C."/>
            <person name="Wang J."/>
            <person name="Gui Y."/>
            <person name="Lee K.H."/>
            <person name="Betenbaugh M.J."/>
            <person name="Quake S.R."/>
            <person name="Famili I."/>
            <person name="Palsson B.O."/>
            <person name="Wang J."/>
        </authorList>
    </citation>
    <scope>NUCLEOTIDE SEQUENCE [LARGE SCALE GENOMIC DNA]</scope>
    <source>
        <strain evidence="13">CHO K1 cell line</strain>
    </source>
</reference>
<sequence length="918" mass="104821">MSTEVLLCTYIHFMTHNGNLNVKAKFEARVPAFYYVPQVSDCLVLANHCGNGKTLQQTQLTKSSLFRVLKEQWIRAKYERREFMADEKAVSPPGDREVFLWKRGRNNAQFLRRRFVLLAREGLLKYYTKEKGKTPKAVINIKDLNATFQTEKIGHPHGLQITYRREGHTRNLFVYHDSGKLVPLITRNYLKQGFMEKTGPKNQFGWTPAPALRVMGEHAFPGSSPREKLWCLIAEAGLENQCDDLFSKLALTFVSAFAMCDKRFLLLQQREPFKKRWFALDPLERRLLYYKNPLDAFEQGQVLLGRNGQGYEVCEDLPKGTRGNRWKAGLTVITPERKFIFTCPSEKEQREWLESLRDVLSSPLSPLQLLIFGNQKPSFTLLKVAVQKNTTEEVIQELTELMQQLVDIVKSLQTSRPGSGLDNELGILGMASSSEKKQSLSSPKLVMSSASERKIREILQNLEEIQKKIKGSVTWKEDPGEQVQGAISPTFDLGSISCNLVVSNNCRRVTVSHCQQPYRWSPERFLISQVLCSQALSSGQKYWEVDTRNCNHWAVGVASWGMKRNQMLGRTKDSWCIEWKGPGQFSAWATEKKTDLHLGRPEVVGVWLDLELGELAFYSCSEQERLLYECEVSVSFPLHPAFWLYGLSPGNYLEIKQANVICIVYAVNNKHSIDKCSAKNLKNISELFYYAQKAVLHPTGPLYCPEEKEMKPACIKALTRIFKISDQDNDGTLNDAELNFFQDRDCALSPDELKDLFKVFPYIPWGPDVNNTVCTNERGWITYQGFLSQWTHARLRCMCTCNRCTFCICQNFLNSDLLQSVKNKIFTAVLNRLKARVAEWGAMLLADDEGSITHQVHAVSSVEDSIFMESSHGQLFLDNRHVTQADLKSSTFWLRASFGATVFAVLGFAMYKALLKQR</sequence>
<dbReference type="STRING" id="10029.G3GTS0"/>
<dbReference type="GO" id="GO:0005096">
    <property type="term" value="F:GTPase activator activity"/>
    <property type="evidence" value="ECO:0007669"/>
    <property type="project" value="UniProtKB-KW"/>
</dbReference>
<dbReference type="FunFam" id="2.30.29.30:FF:000080">
    <property type="entry name" value="Arf-GAP with dual PH domain-containing protein 1"/>
    <property type="match status" value="1"/>
</dbReference>
<dbReference type="GO" id="GO:0005547">
    <property type="term" value="F:phosphatidylinositol-3,4,5-trisphosphate binding"/>
    <property type="evidence" value="ECO:0007669"/>
    <property type="project" value="TreeGrafter"/>
</dbReference>
<dbReference type="GO" id="GO:0005737">
    <property type="term" value="C:cytoplasm"/>
    <property type="evidence" value="ECO:0007669"/>
    <property type="project" value="UniProtKB-SubCell"/>
</dbReference>
<evidence type="ECO:0000256" key="8">
    <source>
        <dbReference type="ARBA" id="ARBA00022837"/>
    </source>
</evidence>
<dbReference type="InterPro" id="IPR001849">
    <property type="entry name" value="PH_domain"/>
</dbReference>
<keyword evidence="3" id="KW-0963">Cytoplasm</keyword>
<dbReference type="GO" id="GO:0008270">
    <property type="term" value="F:zinc ion binding"/>
    <property type="evidence" value="ECO:0007669"/>
    <property type="project" value="UniProtKB-KW"/>
</dbReference>
<dbReference type="InterPro" id="IPR013566">
    <property type="entry name" value="EF_hand_assoc_1"/>
</dbReference>
<dbReference type="SMART" id="SM00233">
    <property type="entry name" value="PH"/>
    <property type="match status" value="1"/>
</dbReference>
<keyword evidence="2" id="KW-0343">GTPase activation</keyword>
<dbReference type="Gene3D" id="2.30.29.30">
    <property type="entry name" value="Pleckstrin-homology domain (PH domain)/Phosphotyrosine-binding domain (PTB)"/>
    <property type="match status" value="2"/>
</dbReference>
<dbReference type="InterPro" id="IPR011992">
    <property type="entry name" value="EF-hand-dom_pair"/>
</dbReference>
<keyword evidence="5" id="KW-0677">Repeat</keyword>
<dbReference type="InterPro" id="IPR042723">
    <property type="entry name" value="RNF135_SPRY_PRY_dom"/>
</dbReference>
<dbReference type="InterPro" id="IPR003879">
    <property type="entry name" value="Butyrophylin_SPRY"/>
</dbReference>
<dbReference type="GO" id="GO:0007507">
    <property type="term" value="P:heart development"/>
    <property type="evidence" value="ECO:0007669"/>
    <property type="project" value="TreeGrafter"/>
</dbReference>
<dbReference type="InterPro" id="IPR001870">
    <property type="entry name" value="B30.2/SPRY"/>
</dbReference>
<dbReference type="CDD" id="cd12902">
    <property type="entry name" value="SPRY_PRY_RNF135"/>
    <property type="match status" value="1"/>
</dbReference>
<accession>G3GTS0</accession>
<dbReference type="InterPro" id="IPR003877">
    <property type="entry name" value="SPRY_dom"/>
</dbReference>
<dbReference type="eggNOG" id="KOG2177">
    <property type="taxonomic scope" value="Eukaryota"/>
</dbReference>
<dbReference type="InterPro" id="IPR043136">
    <property type="entry name" value="B30.2/SPRY_sf"/>
</dbReference>
<dbReference type="FunFam" id="2.60.120.920:FF:000059">
    <property type="entry name" value="E3 ubiquitin-protein ligase RNF135"/>
    <property type="match status" value="1"/>
</dbReference>
<dbReference type="SUPFAM" id="SSF50729">
    <property type="entry name" value="PH domain-like"/>
    <property type="match status" value="2"/>
</dbReference>
<dbReference type="AlphaFoldDB" id="G3GTS0"/>
<keyword evidence="9" id="KW-0472">Membrane</keyword>
<feature type="transmembrane region" description="Helical" evidence="9">
    <location>
        <begin position="892"/>
        <end position="911"/>
    </location>
</feature>
<dbReference type="Gene3D" id="1.10.238.10">
    <property type="entry name" value="EF-hand"/>
    <property type="match status" value="2"/>
</dbReference>